<proteinExistence type="predicted"/>
<dbReference type="Proteomes" id="UP000177354">
    <property type="component" value="Unassembled WGS sequence"/>
</dbReference>
<dbReference type="InterPro" id="IPR000086">
    <property type="entry name" value="NUDIX_hydrolase_dom"/>
</dbReference>
<feature type="domain" description="Nudix hydrolase" evidence="1">
    <location>
        <begin position="673"/>
        <end position="816"/>
    </location>
</feature>
<gene>
    <name evidence="2" type="ORF">A2777_04490</name>
</gene>
<dbReference type="Gene3D" id="3.40.50.2020">
    <property type="match status" value="1"/>
</dbReference>
<dbReference type="EMBL" id="MFJF01000032">
    <property type="protein sequence ID" value="OGG05502.1"/>
    <property type="molecule type" value="Genomic_DNA"/>
</dbReference>
<comment type="caution">
    <text evidence="2">The sequence shown here is derived from an EMBL/GenBank/DDBJ whole genome shotgun (WGS) entry which is preliminary data.</text>
</comment>
<organism evidence="2 3">
    <name type="scientific">Candidatus Gottesmanbacteria bacterium RIFCSPHIGHO2_01_FULL_40_15</name>
    <dbReference type="NCBI Taxonomy" id="1798376"/>
    <lineage>
        <taxon>Bacteria</taxon>
        <taxon>Candidatus Gottesmaniibacteriota</taxon>
    </lineage>
</organism>
<accession>A0A1F5Z051</accession>
<dbReference type="InterPro" id="IPR015797">
    <property type="entry name" value="NUDIX_hydrolase-like_dom_sf"/>
</dbReference>
<name>A0A1F5Z051_9BACT</name>
<evidence type="ECO:0000313" key="2">
    <source>
        <dbReference type="EMBL" id="OGG05502.1"/>
    </source>
</evidence>
<dbReference type="SUPFAM" id="SSF55811">
    <property type="entry name" value="Nudix"/>
    <property type="match status" value="1"/>
</dbReference>
<dbReference type="SUPFAM" id="SSF53271">
    <property type="entry name" value="PRTase-like"/>
    <property type="match status" value="1"/>
</dbReference>
<reference evidence="2 3" key="1">
    <citation type="journal article" date="2016" name="Nat. Commun.">
        <title>Thousands of microbial genomes shed light on interconnected biogeochemical processes in an aquifer system.</title>
        <authorList>
            <person name="Anantharaman K."/>
            <person name="Brown C.T."/>
            <person name="Hug L.A."/>
            <person name="Sharon I."/>
            <person name="Castelle C.J."/>
            <person name="Probst A.J."/>
            <person name="Thomas B.C."/>
            <person name="Singh A."/>
            <person name="Wilkins M.J."/>
            <person name="Karaoz U."/>
            <person name="Brodie E.L."/>
            <person name="Williams K.H."/>
            <person name="Hubbard S.S."/>
            <person name="Banfield J.F."/>
        </authorList>
    </citation>
    <scope>NUCLEOTIDE SEQUENCE [LARGE SCALE GENOMIC DNA]</scope>
</reference>
<dbReference type="AlphaFoldDB" id="A0A1F5Z051"/>
<evidence type="ECO:0000259" key="1">
    <source>
        <dbReference type="PROSITE" id="PS51462"/>
    </source>
</evidence>
<protein>
    <recommendedName>
        <fullName evidence="1">Nudix hydrolase domain-containing protein</fullName>
    </recommendedName>
</protein>
<dbReference type="PROSITE" id="PS51462">
    <property type="entry name" value="NUDIX"/>
    <property type="match status" value="1"/>
</dbReference>
<dbReference type="Gene3D" id="3.90.79.10">
    <property type="entry name" value="Nucleoside Triphosphate Pyrophosphohydrolase"/>
    <property type="match status" value="1"/>
</dbReference>
<evidence type="ECO:0000313" key="3">
    <source>
        <dbReference type="Proteomes" id="UP000177354"/>
    </source>
</evidence>
<dbReference type="InterPro" id="IPR029057">
    <property type="entry name" value="PRTase-like"/>
</dbReference>
<sequence length="826" mass="94907">MTKTESSTQQDLRRTRFLHFAGPAWDSNNPDQPGRLYPENAEDLSWYENDSNQSVKKQFRQLAKAFEKICGVRRLKEIKSLYGEEARLQGVTEEDERESKKQMYNRYREAFAQRHRIQVSDLIPSGIDYGITINNTRYNETVTLTVSEVDQLIADSINYAKEVPDYMQNPQTGLLRGLTHILPGSVNEPKDLQNPIDLFLLSKSHKWGNQARFEARRILGLSDLMAEIILYRKKYEGLKDDLFDVLNHHGVFSPEQHGPIDKPVEFITLHNPHNFAVEGIHILDKEDSYKPNPYILYNKIKVRPTIDPDNPQNTFNIQLNDEPKGIIQIALKMIRRNAIDPAEIRDVYRLATTFINRGDIDKFQTAIELASHRAGKPIKVEREENTLDGGRYQALKDGHPQKYAGSSNKYQVMRLKLNFEDKPNEVFELSCYTLEAFVNYALRDNVCIGEYLIKRQIFAPEGKWDASVFEYLYPKDIYGIDALKYENALISGIRVGNRQKAFVPNEWQTKKPIDISEEEIEAATIRIAEQIQPPVTDSTSHAAIQSNNFPQAIISVGPNCFSAGTLLKDIFGIKGSHHINFHGQIENIPQFIANYRDILKNNRLLILDDIGIEGKKVKRLREILEENRLTDTTIAFLGLKPDSPAAEITDYYGREIREDEYLYFPHQLHEHTRLHLGAIGLITRMFDGRWQILVQNEEKFSEKLSGGMFNGQLGDESTLETLRREWIEELGADNALKLINSMEHKFPIIVNVPLDPNASESLANTVTFYGYQIDGSSLNIDNFQLPERSEVKSLHWEDLAKLADTMPWPGYKNLLQELIKRKKTLS</sequence>